<name>A0ABR3ZBZ4_9PEZI</name>
<proteinExistence type="predicted"/>
<feature type="compositionally biased region" description="Basic and acidic residues" evidence="1">
    <location>
        <begin position="154"/>
        <end position="173"/>
    </location>
</feature>
<sequence length="325" mass="35770">MVASNWETGAVLWKKTFGEAYNTRRKGKPHGVAAYAQAVCDGKIAVGTTDGRLFVIDLETGRQLIEWQATESMTQHLLVQGKRLVQLSWGEMKIWSLSDYSLVHTVRMFDRVATSVTLSSQSVICCGRDASEDGDLCGLDVSIKGWTFSVEQATDSRRPDTPETDTDRSKGRGTDVFNIGTPLRNAGDLQVLSDDRLVLNVLRGTLAALVLAATRVTTLVSPDVQRFSRDVKAEIYERDATVKGFALREDHPNPDMVVREVEGNVRRYVAVLMSRIHVDCYTLLRPARLTRSASSRQPSATGATTPSPRVHAQSAVVAGPRARRP</sequence>
<dbReference type="EMBL" id="JAWCUI010000017">
    <property type="protein sequence ID" value="KAL1897854.1"/>
    <property type="molecule type" value="Genomic_DNA"/>
</dbReference>
<reference evidence="2 3" key="1">
    <citation type="journal article" date="2024" name="IMA Fungus">
        <title>IMA Genome - F19 : A genome assembly and annotation guide to empower mycologists, including annotated draft genome sequences of Ceratocystis pirilliformis, Diaporthe australafricana, Fusarium ophioides, Paecilomyces lecythidis, and Sporothrix stenoceras.</title>
        <authorList>
            <person name="Aylward J."/>
            <person name="Wilson A.M."/>
            <person name="Visagie C.M."/>
            <person name="Spraker J."/>
            <person name="Barnes I."/>
            <person name="Buitendag C."/>
            <person name="Ceriani C."/>
            <person name="Del Mar Angel L."/>
            <person name="du Plessis D."/>
            <person name="Fuchs T."/>
            <person name="Gasser K."/>
            <person name="Kramer D."/>
            <person name="Li W."/>
            <person name="Munsamy K."/>
            <person name="Piso A."/>
            <person name="Price J.L."/>
            <person name="Sonnekus B."/>
            <person name="Thomas C."/>
            <person name="van der Nest A."/>
            <person name="van Dijk A."/>
            <person name="van Heerden A."/>
            <person name="van Vuuren N."/>
            <person name="Yilmaz N."/>
            <person name="Duong T.A."/>
            <person name="van der Merwe N.A."/>
            <person name="Wingfield M.J."/>
            <person name="Wingfield B.D."/>
        </authorList>
    </citation>
    <scope>NUCLEOTIDE SEQUENCE [LARGE SCALE GENOMIC DNA]</scope>
    <source>
        <strain evidence="2 3">CMW 5346</strain>
    </source>
</reference>
<feature type="compositionally biased region" description="Polar residues" evidence="1">
    <location>
        <begin position="291"/>
        <end position="307"/>
    </location>
</feature>
<gene>
    <name evidence="2" type="ORF">Sste5346_003706</name>
</gene>
<dbReference type="Proteomes" id="UP001583186">
    <property type="component" value="Unassembled WGS sequence"/>
</dbReference>
<evidence type="ECO:0000313" key="2">
    <source>
        <dbReference type="EMBL" id="KAL1897854.1"/>
    </source>
</evidence>
<feature type="region of interest" description="Disordered" evidence="1">
    <location>
        <begin position="152"/>
        <end position="175"/>
    </location>
</feature>
<protein>
    <submittedName>
        <fullName evidence="2">Uncharacterized protein</fullName>
    </submittedName>
</protein>
<keyword evidence="3" id="KW-1185">Reference proteome</keyword>
<evidence type="ECO:0000256" key="1">
    <source>
        <dbReference type="SAM" id="MobiDB-lite"/>
    </source>
</evidence>
<dbReference type="InterPro" id="IPR011047">
    <property type="entry name" value="Quinoprotein_ADH-like_sf"/>
</dbReference>
<dbReference type="SUPFAM" id="SSF50998">
    <property type="entry name" value="Quinoprotein alcohol dehydrogenase-like"/>
    <property type="match status" value="1"/>
</dbReference>
<organism evidence="2 3">
    <name type="scientific">Sporothrix stenoceras</name>
    <dbReference type="NCBI Taxonomy" id="5173"/>
    <lineage>
        <taxon>Eukaryota</taxon>
        <taxon>Fungi</taxon>
        <taxon>Dikarya</taxon>
        <taxon>Ascomycota</taxon>
        <taxon>Pezizomycotina</taxon>
        <taxon>Sordariomycetes</taxon>
        <taxon>Sordariomycetidae</taxon>
        <taxon>Ophiostomatales</taxon>
        <taxon>Ophiostomataceae</taxon>
        <taxon>Sporothrix</taxon>
    </lineage>
</organism>
<comment type="caution">
    <text evidence="2">The sequence shown here is derived from an EMBL/GenBank/DDBJ whole genome shotgun (WGS) entry which is preliminary data.</text>
</comment>
<feature type="region of interest" description="Disordered" evidence="1">
    <location>
        <begin position="291"/>
        <end position="325"/>
    </location>
</feature>
<dbReference type="Gene3D" id="2.130.10.10">
    <property type="entry name" value="YVTN repeat-like/Quinoprotein amine dehydrogenase"/>
    <property type="match status" value="1"/>
</dbReference>
<accession>A0ABR3ZBZ4</accession>
<dbReference type="InterPro" id="IPR015943">
    <property type="entry name" value="WD40/YVTN_repeat-like_dom_sf"/>
</dbReference>
<evidence type="ECO:0000313" key="3">
    <source>
        <dbReference type="Proteomes" id="UP001583186"/>
    </source>
</evidence>